<dbReference type="KEGG" id="cid:P73_4460"/>
<dbReference type="Pfam" id="PF13549">
    <property type="entry name" value="ATP-grasp_5"/>
    <property type="match status" value="1"/>
</dbReference>
<organism evidence="3 4">
    <name type="scientific">Celeribacter indicus</name>
    <dbReference type="NCBI Taxonomy" id="1208324"/>
    <lineage>
        <taxon>Bacteria</taxon>
        <taxon>Pseudomonadati</taxon>
        <taxon>Pseudomonadota</taxon>
        <taxon>Alphaproteobacteria</taxon>
        <taxon>Rhodobacterales</taxon>
        <taxon>Roseobacteraceae</taxon>
        <taxon>Celeribacter</taxon>
    </lineage>
</organism>
<dbReference type="RefSeq" id="WP_043872155.1">
    <property type="nucleotide sequence ID" value="NZ_CP004394.1"/>
</dbReference>
<dbReference type="InterPro" id="IPR013815">
    <property type="entry name" value="ATP_grasp_subdomain_1"/>
</dbReference>
<reference evidence="3 4" key="1">
    <citation type="journal article" date="2014" name="Int. J. Syst. Evol. Microbiol.">
        <title>Celeribacter indicus sp. nov., a polycyclic aromatic hydrocarbon-degrading bacterium from deep-sea sediment and reclassification of Huaishuia halophila as Celeribacter halophilus comb. nov.</title>
        <authorList>
            <person name="Lai Q."/>
            <person name="Cao J."/>
            <person name="Yuan J."/>
            <person name="Li F."/>
            <person name="Shao Z."/>
        </authorList>
    </citation>
    <scope>NUCLEOTIDE SEQUENCE [LARGE SCALE GENOMIC DNA]</scope>
    <source>
        <strain evidence="3">P73</strain>
        <plasmid evidence="4">Plasmid pP73A</plasmid>
    </source>
</reference>
<dbReference type="InterPro" id="IPR043938">
    <property type="entry name" value="Ligase_CoA_dom"/>
</dbReference>
<dbReference type="EMBL" id="CP004394">
    <property type="protein sequence ID" value="AJE49175.1"/>
    <property type="molecule type" value="Genomic_DNA"/>
</dbReference>
<dbReference type="Proteomes" id="UP000031521">
    <property type="component" value="Plasmid pP73A"/>
</dbReference>
<dbReference type="SUPFAM" id="SSF56059">
    <property type="entry name" value="Glutathione synthetase ATP-binding domain-like"/>
    <property type="match status" value="1"/>
</dbReference>
<dbReference type="AlphaFoldDB" id="A0A0B5E6W5"/>
<dbReference type="PANTHER" id="PTHR42793:SF1">
    <property type="entry name" value="PEPTIDYL-LYSINE N-ACETYLTRANSFERASE PATZ"/>
    <property type="match status" value="1"/>
</dbReference>
<dbReference type="PANTHER" id="PTHR42793">
    <property type="entry name" value="COA BINDING DOMAIN CONTAINING PROTEIN"/>
    <property type="match status" value="1"/>
</dbReference>
<keyword evidence="3" id="KW-0614">Plasmid</keyword>
<dbReference type="Pfam" id="PF13607">
    <property type="entry name" value="Succ_CoA_lig"/>
    <property type="match status" value="1"/>
</dbReference>
<gene>
    <name evidence="3" type="ORF">P73_4460</name>
</gene>
<dbReference type="InterPro" id="IPR003781">
    <property type="entry name" value="CoA-bd"/>
</dbReference>
<dbReference type="Gene3D" id="3.40.50.720">
    <property type="entry name" value="NAD(P)-binding Rossmann-like Domain"/>
    <property type="match status" value="1"/>
</dbReference>
<dbReference type="OrthoDB" id="9807426at2"/>
<dbReference type="GO" id="GO:0043758">
    <property type="term" value="F:acetate-CoA ligase (ADP-forming) activity"/>
    <property type="evidence" value="ECO:0007669"/>
    <property type="project" value="InterPro"/>
</dbReference>
<evidence type="ECO:0000256" key="1">
    <source>
        <dbReference type="ARBA" id="ARBA00022532"/>
    </source>
</evidence>
<evidence type="ECO:0000313" key="4">
    <source>
        <dbReference type="Proteomes" id="UP000031521"/>
    </source>
</evidence>
<dbReference type="Pfam" id="PF19045">
    <property type="entry name" value="Ligase_CoA_2"/>
    <property type="match status" value="1"/>
</dbReference>
<keyword evidence="1" id="KW-0816">Tricarboxylic acid cycle</keyword>
<name>A0A0B5E6W5_9RHOB</name>
<keyword evidence="4" id="KW-1185">Reference proteome</keyword>
<dbReference type="Gene3D" id="3.30.1490.20">
    <property type="entry name" value="ATP-grasp fold, A domain"/>
    <property type="match status" value="1"/>
</dbReference>
<dbReference type="InterPro" id="IPR016102">
    <property type="entry name" value="Succinyl-CoA_synth-like"/>
</dbReference>
<proteinExistence type="predicted"/>
<dbReference type="SMART" id="SM00881">
    <property type="entry name" value="CoA_binding"/>
    <property type="match status" value="1"/>
</dbReference>
<dbReference type="Gene3D" id="3.30.470.20">
    <property type="entry name" value="ATP-grasp fold, B domain"/>
    <property type="match status" value="1"/>
</dbReference>
<evidence type="ECO:0000259" key="2">
    <source>
        <dbReference type="SMART" id="SM00881"/>
    </source>
</evidence>
<feature type="domain" description="CoA-binding" evidence="2">
    <location>
        <begin position="22"/>
        <end position="116"/>
    </location>
</feature>
<dbReference type="Pfam" id="PF13380">
    <property type="entry name" value="CoA_binding_2"/>
    <property type="match status" value="1"/>
</dbReference>
<dbReference type="GO" id="GO:0005524">
    <property type="term" value="F:ATP binding"/>
    <property type="evidence" value="ECO:0007669"/>
    <property type="project" value="InterPro"/>
</dbReference>
<dbReference type="Gene3D" id="3.40.50.261">
    <property type="entry name" value="Succinyl-CoA synthetase domains"/>
    <property type="match status" value="2"/>
</dbReference>
<dbReference type="SUPFAM" id="SSF52210">
    <property type="entry name" value="Succinyl-CoA synthetase domains"/>
    <property type="match status" value="2"/>
</dbReference>
<accession>A0A0B5E6W5</accession>
<dbReference type="HOGENOM" id="CLU_007415_3_1_5"/>
<dbReference type="GO" id="GO:0006099">
    <property type="term" value="P:tricarboxylic acid cycle"/>
    <property type="evidence" value="ECO:0007669"/>
    <property type="project" value="UniProtKB-KW"/>
</dbReference>
<dbReference type="InterPro" id="IPR032875">
    <property type="entry name" value="Succ_CoA_lig_flav_dom"/>
</dbReference>
<evidence type="ECO:0000313" key="3">
    <source>
        <dbReference type="EMBL" id="AJE49175.1"/>
    </source>
</evidence>
<protein>
    <submittedName>
        <fullName evidence="3">Acetyl coenzyme A synthetase</fullName>
    </submittedName>
</protein>
<dbReference type="SUPFAM" id="SSF51735">
    <property type="entry name" value="NAD(P)-binding Rossmann-fold domains"/>
    <property type="match status" value="1"/>
</dbReference>
<sequence length="708" mass="75707">MNTMDSQTFAYDDIVVPPLDKIFRAESVAIVGASPKPGARNRIVKVLIKHGFEGRIYPVSPSADEVEGHKAYKTLADLPEVPDVALIITPAATVPGLIEECGEKGITCAIVYSAGFEEIESGKDLARQLKEAARKHNVHVLGPNGQGVWSIRARTMLTFGAAAIGLDSLRHSPIAIVSQSGALAGAIGNYLQRNGLGCSYIVSVGNETCMDALDALSWVIEQDDVRVVALYLEGLDNAARLIPIAARARARGVQIVTLKAGRSAFGQEATASHTGKIASPYGIYKDVLDQAGIIMVESLGEAMAAVEVLSFMPDPRVSGDPLGGISVMSSSGGAGALLADHSDERGLPMATFSDAAAGKLEEILPEFARKANPVDLTGQIRSFPNLFRDTLAVLNDDPRTEAIVVQFASSGLRDLIDNGEDFKTAARTSGLPIIITFAQEKVDLSVKEEFMQAGILLSDDPANTMRALKWLYDRTRFKSIEIAARDRTAATLTPPESWQEMMDFLEGASVTPAKWRILGPEDKAADVCKDLAWPLVVKVLPDAAGHKTELGLVKLKVQTPEDVDAHAAEFRRILDKPDMGVLVQEMVTDGVEVVLSCLGNTDFGPVLSIGSGGVAIELYRDVTYLALPVTPKQVEDGLKKLKLWTLLQGFRGAPRADIDALVKAAVGFGDMILRTPALAEAEVNPVLVRPEGKGLVAVDFLGTTREEA</sequence>
<dbReference type="InterPro" id="IPR036291">
    <property type="entry name" value="NAD(P)-bd_dom_sf"/>
</dbReference>
<geneLocation type="plasmid" evidence="3 4">
    <name>pP73A</name>
</geneLocation>